<dbReference type="InterPro" id="IPR053073">
    <property type="entry name" value="IL11/IL27_subunit_beta"/>
</dbReference>
<keyword evidence="2 6" id="KW-0732">Signal</keyword>
<dbReference type="PROSITE" id="PS50853">
    <property type="entry name" value="FN3"/>
    <property type="match status" value="2"/>
</dbReference>
<dbReference type="Pfam" id="PF24031">
    <property type="entry name" value="FN3_IL27B_N"/>
    <property type="match status" value="1"/>
</dbReference>
<dbReference type="InterPro" id="IPR003530">
    <property type="entry name" value="Hematopoietin_rcpt_L_F3_CS"/>
</dbReference>
<name>V9KYP4_CALMI</name>
<dbReference type="SMART" id="SM00060">
    <property type="entry name" value="FN3"/>
    <property type="match status" value="2"/>
</dbReference>
<accession>V9KYP4</accession>
<proteinExistence type="evidence at transcript level"/>
<evidence type="ECO:0000256" key="2">
    <source>
        <dbReference type="ARBA" id="ARBA00022729"/>
    </source>
</evidence>
<dbReference type="GO" id="GO:0004896">
    <property type="term" value="F:cytokine receptor activity"/>
    <property type="evidence" value="ECO:0007669"/>
    <property type="project" value="InterPro"/>
</dbReference>
<dbReference type="InterPro" id="IPR036179">
    <property type="entry name" value="Ig-like_dom_sf"/>
</dbReference>
<dbReference type="Pfam" id="PF00041">
    <property type="entry name" value="fn3"/>
    <property type="match status" value="1"/>
</dbReference>
<dbReference type="PROSITE" id="PS01354">
    <property type="entry name" value="HEMATOPO_REC_L_F3"/>
    <property type="match status" value="1"/>
</dbReference>
<comment type="similarity">
    <text evidence="1">Belongs to the type I cytokine receptor family. Type 3 subfamily.</text>
</comment>
<feature type="signal peptide" evidence="6">
    <location>
        <begin position="1"/>
        <end position="19"/>
    </location>
</feature>
<dbReference type="AlphaFoldDB" id="V9KYP4"/>
<keyword evidence="4" id="KW-0325">Glycoprotein</keyword>
<dbReference type="InterPro" id="IPR013783">
    <property type="entry name" value="Ig-like_fold"/>
</dbReference>
<keyword evidence="5" id="KW-0393">Immunoglobulin domain</keyword>
<feature type="domain" description="Fibronectin type-III" evidence="7">
    <location>
        <begin position="110"/>
        <end position="208"/>
    </location>
</feature>
<protein>
    <submittedName>
        <fullName evidence="8">Interleukin-27 subunit beta-like protein</fullName>
    </submittedName>
</protein>
<dbReference type="PANTHER" id="PTHR48483:SF2">
    <property type="entry name" value="INTERLEUKIN-27 SUBUNIT BETA"/>
    <property type="match status" value="1"/>
</dbReference>
<evidence type="ECO:0000259" key="7">
    <source>
        <dbReference type="PROSITE" id="PS50853"/>
    </source>
</evidence>
<dbReference type="InterPro" id="IPR036116">
    <property type="entry name" value="FN3_sf"/>
</dbReference>
<reference evidence="8" key="1">
    <citation type="journal article" date="2014" name="Nature">
        <title>Elephant shark genome provides unique insights into gnathostome evolution.</title>
        <authorList>
            <consortium name="International Elephant Shark Genome Sequencing Consortium"/>
            <person name="Venkatesh B."/>
            <person name="Lee A.P."/>
            <person name="Ravi V."/>
            <person name="Maurya A.K."/>
            <person name="Lian M.M."/>
            <person name="Swann J.B."/>
            <person name="Ohta Y."/>
            <person name="Flajnik M.F."/>
            <person name="Sutoh Y."/>
            <person name="Kasahara M."/>
            <person name="Hoon S."/>
            <person name="Gangu V."/>
            <person name="Roy S.W."/>
            <person name="Irimia M."/>
            <person name="Korzh V."/>
            <person name="Kondrychyn I."/>
            <person name="Lim Z.W."/>
            <person name="Tay B.H."/>
            <person name="Tohari S."/>
            <person name="Kong K.W."/>
            <person name="Ho S."/>
            <person name="Lorente-Galdos B."/>
            <person name="Quilez J."/>
            <person name="Marques-Bonet T."/>
            <person name="Raney B.J."/>
            <person name="Ingham P.W."/>
            <person name="Tay A."/>
            <person name="Hillier L.W."/>
            <person name="Minx P."/>
            <person name="Boehm T."/>
            <person name="Wilson R.K."/>
            <person name="Brenner S."/>
            <person name="Warren W.C."/>
        </authorList>
    </citation>
    <scope>NUCLEOTIDE SEQUENCE</scope>
    <source>
        <tissue evidence="8">Gills</tissue>
    </source>
</reference>
<sequence>MNERLIFILGTLLVPLSSSNDTQEQSATDGVTTQYGQIGTNVTLVCSCADRDVVEWRLNDSKVIETDATHLTGTSLTLTIATLPMGGLYSCHSQDSGKTCNRLHLILGYPPGKPQVTCWSASYPLNVICSWKLENETYLPTEISATYRYGIGETKECSRNATGDNSCIITNMSLFSHSPYTVTVTAVNPLGIRSAIKSFLLEKIIKPDPPMDVTVSPIPNEPKKLLLRWKPPVTWPNPEVFVLTYIVHFRQEGSRRERVTEVDDQTSYTLNGLRSKALYFVKVAARDVLNNGEPSAWSSTKSARLWSS</sequence>
<dbReference type="Gene3D" id="2.60.40.10">
    <property type="entry name" value="Immunoglobulins"/>
    <property type="match status" value="3"/>
</dbReference>
<dbReference type="PANTHER" id="PTHR48483">
    <property type="entry name" value="INTERLEUKIN-27 SUBUNIT BETA"/>
    <property type="match status" value="1"/>
</dbReference>
<evidence type="ECO:0000256" key="5">
    <source>
        <dbReference type="ARBA" id="ARBA00023319"/>
    </source>
</evidence>
<organism evidence="8">
    <name type="scientific">Callorhinchus milii</name>
    <name type="common">Ghost shark</name>
    <dbReference type="NCBI Taxonomy" id="7868"/>
    <lineage>
        <taxon>Eukaryota</taxon>
        <taxon>Metazoa</taxon>
        <taxon>Chordata</taxon>
        <taxon>Craniata</taxon>
        <taxon>Vertebrata</taxon>
        <taxon>Chondrichthyes</taxon>
        <taxon>Holocephali</taxon>
        <taxon>Chimaeriformes</taxon>
        <taxon>Callorhinchidae</taxon>
        <taxon>Callorhinchus</taxon>
    </lineage>
</organism>
<dbReference type="SUPFAM" id="SSF48726">
    <property type="entry name" value="Immunoglobulin"/>
    <property type="match status" value="1"/>
</dbReference>
<dbReference type="InterPro" id="IPR056621">
    <property type="entry name" value="FN3_IL27B_N"/>
</dbReference>
<evidence type="ECO:0000256" key="4">
    <source>
        <dbReference type="ARBA" id="ARBA00023180"/>
    </source>
</evidence>
<evidence type="ECO:0000256" key="3">
    <source>
        <dbReference type="ARBA" id="ARBA00022737"/>
    </source>
</evidence>
<dbReference type="GO" id="GO:0016020">
    <property type="term" value="C:membrane"/>
    <property type="evidence" value="ECO:0007669"/>
    <property type="project" value="InterPro"/>
</dbReference>
<evidence type="ECO:0000256" key="6">
    <source>
        <dbReference type="SAM" id="SignalP"/>
    </source>
</evidence>
<evidence type="ECO:0000313" key="8">
    <source>
        <dbReference type="EMBL" id="AFP03826.1"/>
    </source>
</evidence>
<dbReference type="CDD" id="cd00063">
    <property type="entry name" value="FN3"/>
    <property type="match status" value="1"/>
</dbReference>
<feature type="domain" description="Fibronectin type-III" evidence="7">
    <location>
        <begin position="209"/>
        <end position="305"/>
    </location>
</feature>
<evidence type="ECO:0000256" key="1">
    <source>
        <dbReference type="ARBA" id="ARBA00010890"/>
    </source>
</evidence>
<feature type="chain" id="PRO_5004778657" evidence="6">
    <location>
        <begin position="20"/>
        <end position="308"/>
    </location>
</feature>
<dbReference type="SUPFAM" id="SSF49265">
    <property type="entry name" value="Fibronectin type III"/>
    <property type="match status" value="2"/>
</dbReference>
<dbReference type="EMBL" id="JW871308">
    <property type="protein sequence ID" value="AFP03826.1"/>
    <property type="molecule type" value="mRNA"/>
</dbReference>
<keyword evidence="3" id="KW-0677">Repeat</keyword>
<dbReference type="InterPro" id="IPR003961">
    <property type="entry name" value="FN3_dom"/>
</dbReference>